<sequence length="179" mass="19050">MGRHPRGKGLRGLSLADETGSTTEVLARYEDGGLTWLDEDLTLSNGLAWSPDGGRLYSIDSEPGVVHVRDYPSGPRRDLFKVADGLPDGMCVDRDGNLWIAVWGRGRVECRTPGGELLAVVEVDAPHTTSVAFAGPGLDVLVITSATAGLDPVPVNSGRLFTCRVNATGLPLPYWNPAL</sequence>
<dbReference type="PANTHER" id="PTHR10907">
    <property type="entry name" value="REGUCALCIN"/>
    <property type="match status" value="1"/>
</dbReference>
<comment type="caution">
    <text evidence="3">The sequence shown here is derived from an EMBL/GenBank/DDBJ whole genome shotgun (WGS) entry which is preliminary data.</text>
</comment>
<dbReference type="Pfam" id="PF08450">
    <property type="entry name" value="SGL"/>
    <property type="match status" value="1"/>
</dbReference>
<accession>A0ABW6W700</accession>
<protein>
    <submittedName>
        <fullName evidence="3">SMP-30/gluconolactonase/LRE family protein</fullName>
    </submittedName>
</protein>
<dbReference type="Proteomes" id="UP001602245">
    <property type="component" value="Unassembled WGS sequence"/>
</dbReference>
<feature type="domain" description="SMP-30/Gluconolactonase/LRE-like region" evidence="2">
    <location>
        <begin position="26"/>
        <end position="147"/>
    </location>
</feature>
<evidence type="ECO:0000256" key="1">
    <source>
        <dbReference type="ARBA" id="ARBA00008853"/>
    </source>
</evidence>
<reference evidence="3 4" key="1">
    <citation type="submission" date="2024-10" db="EMBL/GenBank/DDBJ databases">
        <title>The Natural Products Discovery Center: Release of the First 8490 Sequenced Strains for Exploring Actinobacteria Biosynthetic Diversity.</title>
        <authorList>
            <person name="Kalkreuter E."/>
            <person name="Kautsar S.A."/>
            <person name="Yang D."/>
            <person name="Bader C.D."/>
            <person name="Teijaro C.N."/>
            <person name="Fluegel L."/>
            <person name="Davis C.M."/>
            <person name="Simpson J.R."/>
            <person name="Lauterbach L."/>
            <person name="Steele A.D."/>
            <person name="Gui C."/>
            <person name="Meng S."/>
            <person name="Li G."/>
            <person name="Viehrig K."/>
            <person name="Ye F."/>
            <person name="Su P."/>
            <person name="Kiefer A.F."/>
            <person name="Nichols A."/>
            <person name="Cepeda A.J."/>
            <person name="Yan W."/>
            <person name="Fan B."/>
            <person name="Jiang Y."/>
            <person name="Adhikari A."/>
            <person name="Zheng C.-J."/>
            <person name="Schuster L."/>
            <person name="Cowan T.M."/>
            <person name="Smanski M.J."/>
            <person name="Chevrette M.G."/>
            <person name="De Carvalho L.P.S."/>
            <person name="Shen B."/>
        </authorList>
    </citation>
    <scope>NUCLEOTIDE SEQUENCE [LARGE SCALE GENOMIC DNA]</scope>
    <source>
        <strain evidence="3 4">NPDC000087</strain>
    </source>
</reference>
<comment type="similarity">
    <text evidence="1">Belongs to the SMP-30/CGR1 family.</text>
</comment>
<name>A0ABW6W700_9ACTN</name>
<organism evidence="3 4">
    <name type="scientific">Paractinoplanes globisporus</name>
    <dbReference type="NCBI Taxonomy" id="113565"/>
    <lineage>
        <taxon>Bacteria</taxon>
        <taxon>Bacillati</taxon>
        <taxon>Actinomycetota</taxon>
        <taxon>Actinomycetes</taxon>
        <taxon>Micromonosporales</taxon>
        <taxon>Micromonosporaceae</taxon>
        <taxon>Paractinoplanes</taxon>
    </lineage>
</organism>
<dbReference type="PANTHER" id="PTHR10907:SF47">
    <property type="entry name" value="REGUCALCIN"/>
    <property type="match status" value="1"/>
</dbReference>
<dbReference type="Gene3D" id="2.120.10.30">
    <property type="entry name" value="TolB, C-terminal domain"/>
    <property type="match status" value="1"/>
</dbReference>
<dbReference type="InterPro" id="IPR005511">
    <property type="entry name" value="SMP-30"/>
</dbReference>
<evidence type="ECO:0000313" key="3">
    <source>
        <dbReference type="EMBL" id="MFF5288524.1"/>
    </source>
</evidence>
<dbReference type="PRINTS" id="PR01790">
    <property type="entry name" value="SMP30FAMILY"/>
</dbReference>
<keyword evidence="4" id="KW-1185">Reference proteome</keyword>
<dbReference type="SUPFAM" id="SSF63829">
    <property type="entry name" value="Calcium-dependent phosphotriesterase"/>
    <property type="match status" value="1"/>
</dbReference>
<dbReference type="InterPro" id="IPR011042">
    <property type="entry name" value="6-blade_b-propeller_TolB-like"/>
</dbReference>
<dbReference type="EMBL" id="JBIAZU010000001">
    <property type="protein sequence ID" value="MFF5288524.1"/>
    <property type="molecule type" value="Genomic_DNA"/>
</dbReference>
<dbReference type="RefSeq" id="WP_020508876.1">
    <property type="nucleotide sequence ID" value="NZ_JBIAZU010000001.1"/>
</dbReference>
<evidence type="ECO:0000313" key="4">
    <source>
        <dbReference type="Proteomes" id="UP001602245"/>
    </source>
</evidence>
<evidence type="ECO:0000259" key="2">
    <source>
        <dbReference type="Pfam" id="PF08450"/>
    </source>
</evidence>
<gene>
    <name evidence="3" type="ORF">ACFY35_03745</name>
</gene>
<proteinExistence type="inferred from homology"/>
<dbReference type="InterPro" id="IPR013658">
    <property type="entry name" value="SGL"/>
</dbReference>